<evidence type="ECO:0000256" key="9">
    <source>
        <dbReference type="ARBA" id="ARBA00023002"/>
    </source>
</evidence>
<protein>
    <submittedName>
        <fullName evidence="12">Alternative oxidase</fullName>
    </submittedName>
</protein>
<evidence type="ECO:0000256" key="1">
    <source>
        <dbReference type="ARBA" id="ARBA00001962"/>
    </source>
</evidence>
<evidence type="ECO:0000256" key="6">
    <source>
        <dbReference type="ARBA" id="ARBA00022723"/>
    </source>
</evidence>
<gene>
    <name evidence="12" type="ORF">PQG83_10355</name>
</gene>
<evidence type="ECO:0000256" key="5">
    <source>
        <dbReference type="ARBA" id="ARBA00022692"/>
    </source>
</evidence>
<evidence type="ECO:0000256" key="7">
    <source>
        <dbReference type="ARBA" id="ARBA00022982"/>
    </source>
</evidence>
<keyword evidence="10" id="KW-0408">Iron</keyword>
<evidence type="ECO:0000256" key="8">
    <source>
        <dbReference type="ARBA" id="ARBA00022989"/>
    </source>
</evidence>
<keyword evidence="3" id="KW-0813">Transport</keyword>
<keyword evidence="4" id="KW-0679">Respiratory chain</keyword>
<evidence type="ECO:0000256" key="11">
    <source>
        <dbReference type="ARBA" id="ARBA00023136"/>
    </source>
</evidence>
<keyword evidence="13" id="KW-1185">Reference proteome</keyword>
<dbReference type="GO" id="GO:0046872">
    <property type="term" value="F:metal ion binding"/>
    <property type="evidence" value="ECO:0007669"/>
    <property type="project" value="UniProtKB-KW"/>
</dbReference>
<dbReference type="GO" id="GO:0016020">
    <property type="term" value="C:membrane"/>
    <property type="evidence" value="ECO:0007669"/>
    <property type="project" value="UniProtKB-SubCell"/>
</dbReference>
<dbReference type="Pfam" id="PF01786">
    <property type="entry name" value="AOX"/>
    <property type="match status" value="1"/>
</dbReference>
<comment type="cofactor">
    <cofactor evidence="1">
        <name>Fe cation</name>
        <dbReference type="ChEBI" id="CHEBI:24875"/>
    </cofactor>
</comment>
<evidence type="ECO:0000256" key="2">
    <source>
        <dbReference type="ARBA" id="ARBA00004370"/>
    </source>
</evidence>
<keyword evidence="6" id="KW-0479">Metal-binding</keyword>
<dbReference type="GO" id="GO:0009916">
    <property type="term" value="F:alternative oxidase activity"/>
    <property type="evidence" value="ECO:0007669"/>
    <property type="project" value="InterPro"/>
</dbReference>
<organism evidence="12 13">
    <name type="scientific">Candidatus Nitrospira neomarina</name>
    <dbReference type="NCBI Taxonomy" id="3020899"/>
    <lineage>
        <taxon>Bacteria</taxon>
        <taxon>Pseudomonadati</taxon>
        <taxon>Nitrospirota</taxon>
        <taxon>Nitrospiria</taxon>
        <taxon>Nitrospirales</taxon>
        <taxon>Nitrospiraceae</taxon>
        <taxon>Nitrospira</taxon>
    </lineage>
</organism>
<name>A0AA96GLE4_9BACT</name>
<keyword evidence="8" id="KW-1133">Transmembrane helix</keyword>
<evidence type="ECO:0000256" key="3">
    <source>
        <dbReference type="ARBA" id="ARBA00022448"/>
    </source>
</evidence>
<dbReference type="InterPro" id="IPR002680">
    <property type="entry name" value="AOX"/>
</dbReference>
<sequence length="232" mass="28187">MTSHPGSPKTIDFIITMLSHEQLHKEQQNSLASPPIRYGMLAKILFLTMDIVYGRKRTWNKFKILELIARVPYQAWEHVAYIAITHSYHQADFARRIYERIQESRHQQDNEQWHLLILEEWIHRRGIREGFLRHRLIPQVIAFVYYHISWLLYVINPSLSYRLNMEFEDHAEREYMRFVQEHPEFDREPFMSCFKQEFGNFDTMGDVLRQIGFDERMHKEDSLKKIEQARFT</sequence>
<dbReference type="InterPro" id="IPR038659">
    <property type="entry name" value="AOX_sf"/>
</dbReference>
<comment type="subcellular location">
    <subcellularLocation>
        <location evidence="2">Membrane</location>
    </subcellularLocation>
</comment>
<dbReference type="RefSeq" id="WP_312749091.1">
    <property type="nucleotide sequence ID" value="NZ_CP116968.1"/>
</dbReference>
<evidence type="ECO:0000313" key="12">
    <source>
        <dbReference type="EMBL" id="WNM64131.1"/>
    </source>
</evidence>
<reference evidence="12 13" key="1">
    <citation type="submission" date="2023-01" db="EMBL/GenBank/DDBJ databases">
        <title>Cultivation and genomic characterization of new, ubiquitous marine nitrite-oxidizing bacteria from the Nitrospirales.</title>
        <authorList>
            <person name="Mueller A.J."/>
            <person name="Daebeler A."/>
            <person name="Herbold C.W."/>
            <person name="Kirkegaard R.H."/>
            <person name="Daims H."/>
        </authorList>
    </citation>
    <scope>NUCLEOTIDE SEQUENCE [LARGE SCALE GENOMIC DNA]</scope>
    <source>
        <strain evidence="12 13">DK</strain>
    </source>
</reference>
<evidence type="ECO:0000256" key="4">
    <source>
        <dbReference type="ARBA" id="ARBA00022660"/>
    </source>
</evidence>
<evidence type="ECO:0000256" key="10">
    <source>
        <dbReference type="ARBA" id="ARBA00023004"/>
    </source>
</evidence>
<keyword evidence="11" id="KW-0472">Membrane</keyword>
<dbReference type="Proteomes" id="UP001302494">
    <property type="component" value="Chromosome"/>
</dbReference>
<accession>A0AA96GLE4</accession>
<dbReference type="EMBL" id="CP116968">
    <property type="protein sequence ID" value="WNM64131.1"/>
    <property type="molecule type" value="Genomic_DNA"/>
</dbReference>
<dbReference type="Gene3D" id="1.20.1260.140">
    <property type="entry name" value="Alternative oxidase"/>
    <property type="match status" value="1"/>
</dbReference>
<evidence type="ECO:0000313" key="13">
    <source>
        <dbReference type="Proteomes" id="UP001302494"/>
    </source>
</evidence>
<keyword evidence="9" id="KW-0560">Oxidoreductase</keyword>
<dbReference type="KEGG" id="nneo:PQG83_10355"/>
<proteinExistence type="predicted"/>
<keyword evidence="7" id="KW-0249">Electron transport</keyword>
<keyword evidence="5" id="KW-0812">Transmembrane</keyword>
<dbReference type="AlphaFoldDB" id="A0AA96GLE4"/>